<dbReference type="Pfam" id="PF00856">
    <property type="entry name" value="SET"/>
    <property type="match status" value="1"/>
</dbReference>
<sequence>MSPVTSLTLAQSWALQAGVALTLVGSARVYAQRPRGWLAAPHALEVSRSQVPGGGRGVFAAETLPPGTVLGTYPGRLVPLGPYTRKLKIAPRTSNYCWTLGGDRGALDPTDEQGILCEPLPFFKDLPSLDMLSIDTTLALINEPSPGFDVNVKSEEVGEDVYFYTERQLLAGEELFLDYGTTYDRSSYTRS</sequence>
<gene>
    <name evidence="2" type="ORF">AB1Y20_001464</name>
</gene>
<dbReference type="EMBL" id="JBGBPQ010000001">
    <property type="protein sequence ID" value="KAL1530563.1"/>
    <property type="molecule type" value="Genomic_DNA"/>
</dbReference>
<accession>A0AB34KBR6</accession>
<organism evidence="2 3">
    <name type="scientific">Prymnesium parvum</name>
    <name type="common">Toxic golden alga</name>
    <dbReference type="NCBI Taxonomy" id="97485"/>
    <lineage>
        <taxon>Eukaryota</taxon>
        <taxon>Haptista</taxon>
        <taxon>Haptophyta</taxon>
        <taxon>Prymnesiophyceae</taxon>
        <taxon>Prymnesiales</taxon>
        <taxon>Prymnesiaceae</taxon>
        <taxon>Prymnesium</taxon>
    </lineage>
</organism>
<evidence type="ECO:0000259" key="1">
    <source>
        <dbReference type="PROSITE" id="PS50280"/>
    </source>
</evidence>
<protein>
    <recommendedName>
        <fullName evidence="1">SET domain-containing protein</fullName>
    </recommendedName>
</protein>
<evidence type="ECO:0000313" key="3">
    <source>
        <dbReference type="Proteomes" id="UP001515480"/>
    </source>
</evidence>
<feature type="domain" description="SET" evidence="1">
    <location>
        <begin position="42"/>
        <end position="180"/>
    </location>
</feature>
<dbReference type="InterPro" id="IPR046341">
    <property type="entry name" value="SET_dom_sf"/>
</dbReference>
<dbReference type="SUPFAM" id="SSF82199">
    <property type="entry name" value="SET domain"/>
    <property type="match status" value="1"/>
</dbReference>
<dbReference type="Proteomes" id="UP001515480">
    <property type="component" value="Unassembled WGS sequence"/>
</dbReference>
<proteinExistence type="predicted"/>
<keyword evidence="3" id="KW-1185">Reference proteome</keyword>
<evidence type="ECO:0000313" key="2">
    <source>
        <dbReference type="EMBL" id="KAL1530563.1"/>
    </source>
</evidence>
<dbReference type="InterPro" id="IPR001214">
    <property type="entry name" value="SET_dom"/>
</dbReference>
<dbReference type="PROSITE" id="PS50280">
    <property type="entry name" value="SET"/>
    <property type="match status" value="1"/>
</dbReference>
<name>A0AB34KBR6_PRYPA</name>
<dbReference type="Gene3D" id="2.170.270.10">
    <property type="entry name" value="SET domain"/>
    <property type="match status" value="1"/>
</dbReference>
<reference evidence="2 3" key="1">
    <citation type="journal article" date="2024" name="Science">
        <title>Giant polyketide synthase enzymes in the biosynthesis of giant marine polyether toxins.</title>
        <authorList>
            <person name="Fallon T.R."/>
            <person name="Shende V.V."/>
            <person name="Wierzbicki I.H."/>
            <person name="Pendleton A.L."/>
            <person name="Watervoot N.F."/>
            <person name="Auber R.P."/>
            <person name="Gonzalez D.J."/>
            <person name="Wisecaver J.H."/>
            <person name="Moore B.S."/>
        </authorList>
    </citation>
    <scope>NUCLEOTIDE SEQUENCE [LARGE SCALE GENOMIC DNA]</scope>
    <source>
        <strain evidence="2 3">12B1</strain>
    </source>
</reference>
<comment type="caution">
    <text evidence="2">The sequence shown here is derived from an EMBL/GenBank/DDBJ whole genome shotgun (WGS) entry which is preliminary data.</text>
</comment>
<dbReference type="SMART" id="SM00317">
    <property type="entry name" value="SET"/>
    <property type="match status" value="1"/>
</dbReference>
<dbReference type="AlphaFoldDB" id="A0AB34KBR6"/>